<feature type="region of interest" description="Disordered" evidence="1">
    <location>
        <begin position="362"/>
        <end position="425"/>
    </location>
</feature>
<dbReference type="AlphaFoldDB" id="A0AAU9CXR5"/>
<protein>
    <submittedName>
        <fullName evidence="2">Uncharacterized protein</fullName>
    </submittedName>
</protein>
<dbReference type="EMBL" id="AP025319">
    <property type="protein sequence ID" value="BDD12597.1"/>
    <property type="molecule type" value="Genomic_DNA"/>
</dbReference>
<evidence type="ECO:0000313" key="2">
    <source>
        <dbReference type="EMBL" id="BDD12597.1"/>
    </source>
</evidence>
<keyword evidence="2" id="KW-0614">Plasmid</keyword>
<feature type="region of interest" description="Disordered" evidence="1">
    <location>
        <begin position="845"/>
        <end position="867"/>
    </location>
</feature>
<sequence length="867" mass="97916">MFQQRSRNIAKTQSAGTNGLATNPPAAPPIQCLISASEFERAKPLACSANVRRIWDKITVTLEDLERFKSDYIRIKPQAEDTRRPLSEKNLLYRMQALTELERLVNRYFSLYPIRVKIDKENEELLLFQILDDLETEWTDLAEEFPPEMLIAKKTDDGKTTSSSELKRDEFYDAPLKNLYAKGALKTTGNHEEERRIRGMLYRLSTIDQGNFLFEQMDKEIAYSKRKLHLSLDRGEETEREGARANASDYLPVPARPGGSHTVSPDENGYFSPAPDYLVLASRIGLAFDSIAPGKYNRAGLNRTLPKLLNTLRKEMELPTVPDPALIRENPLSSVPLRPPRKLGNKAEDEFVFLDTGLIGTESVDGPSVDNATTAEEHRSEPQEPPETSLTPWAITQREDPVLPKPTKPFDWVSTGKMPTKKEDTERREALLKTLLEPPEVLCENANFMTLFKPSQGAFGDVYLFRGTPGKGALKILRDERMDQEAERELLAASLIRLLGNKVTAPKGQLLYSDSPEVDTLITKTEETSRHIAGFLDDDESGASQELEGLLTELRANLRAGRFQRSPHCAILWDQCPGKTLSLFANEERRRRLAGTEGREYDTHYHHPEERASEYLRPLMRDRDFSEGLGELYFYDILLGNPDRFSVALHHGNILYDPESRQVQAIDQSLGLFGANRMLGCILHKGKGNLKHKDTKATGYTSAEASQILESPVPNPEHLKAFGARMEYLLSEQVEIFLQDFLSKPTRPSRIIAKLMRLYGLAGLQGNGPLAIQYGFAQALYRLPSKEFLMRDLGQAHFKNFPDEAFHLFRAIDNTIQKVKSVSDEHYLMALSALNSTLSEGGSFSMKDFEQGHPAPSMRKATQKSRR</sequence>
<proteinExistence type="predicted"/>
<name>A0AAU9CXR5_9BACT</name>
<dbReference type="RefSeq" id="WP_338395747.1">
    <property type="nucleotide sequence ID" value="NZ_AP025319.1"/>
</dbReference>
<evidence type="ECO:0000256" key="1">
    <source>
        <dbReference type="SAM" id="MobiDB-lite"/>
    </source>
</evidence>
<geneLocation type="plasmid" evidence="2 3">
    <name>pFA5</name>
</geneLocation>
<feature type="region of interest" description="Disordered" evidence="1">
    <location>
        <begin position="1"/>
        <end position="23"/>
    </location>
</feature>
<gene>
    <name evidence="2" type="ORF">FUAX_50290</name>
</gene>
<dbReference type="KEGG" id="fax:FUAX_50290"/>
<feature type="compositionally biased region" description="Basic and acidic residues" evidence="1">
    <location>
        <begin position="234"/>
        <end position="243"/>
    </location>
</feature>
<keyword evidence="3" id="KW-1185">Reference proteome</keyword>
<evidence type="ECO:0000313" key="3">
    <source>
        <dbReference type="Proteomes" id="UP001348817"/>
    </source>
</evidence>
<organism evidence="2 3">
    <name type="scientific">Fulvitalea axinellae</name>
    <dbReference type="NCBI Taxonomy" id="1182444"/>
    <lineage>
        <taxon>Bacteria</taxon>
        <taxon>Pseudomonadati</taxon>
        <taxon>Bacteroidota</taxon>
        <taxon>Cytophagia</taxon>
        <taxon>Cytophagales</taxon>
        <taxon>Persicobacteraceae</taxon>
        <taxon>Fulvitalea</taxon>
    </lineage>
</organism>
<accession>A0AAU9CXR5</accession>
<feature type="compositionally biased region" description="Polar residues" evidence="1">
    <location>
        <begin position="1"/>
        <end position="21"/>
    </location>
</feature>
<feature type="region of interest" description="Disordered" evidence="1">
    <location>
        <begin position="234"/>
        <end position="261"/>
    </location>
</feature>
<reference evidence="2 3" key="1">
    <citation type="submission" date="2021-12" db="EMBL/GenBank/DDBJ databases">
        <title>Genome sequencing of bacteria with rrn-lacking chromosome and rrn-plasmid.</title>
        <authorList>
            <person name="Anda M."/>
            <person name="Iwasaki W."/>
        </authorList>
    </citation>
    <scope>NUCLEOTIDE SEQUENCE [LARGE SCALE GENOMIC DNA]</scope>
    <source>
        <strain evidence="2 3">DSM 100852</strain>
        <plasmid evidence="2 3">pFA5</plasmid>
    </source>
</reference>
<dbReference type="Proteomes" id="UP001348817">
    <property type="component" value="Plasmid pFA5"/>
</dbReference>